<feature type="transmembrane region" description="Helical" evidence="1">
    <location>
        <begin position="20"/>
        <end position="40"/>
    </location>
</feature>
<evidence type="ECO:0000313" key="2">
    <source>
        <dbReference type="EMBL" id="OAY27296.1"/>
    </source>
</evidence>
<name>A0A2C9UAV7_MANES</name>
<keyword evidence="1" id="KW-0472">Membrane</keyword>
<gene>
    <name evidence="2" type="ORF">MANES_16G114600</name>
</gene>
<dbReference type="AlphaFoldDB" id="A0A2C9UAV7"/>
<protein>
    <submittedName>
        <fullName evidence="2">Uncharacterized protein</fullName>
    </submittedName>
</protein>
<proteinExistence type="predicted"/>
<accession>A0A2C9UAV7</accession>
<keyword evidence="1" id="KW-0812">Transmembrane</keyword>
<evidence type="ECO:0000256" key="1">
    <source>
        <dbReference type="SAM" id="Phobius"/>
    </source>
</evidence>
<sequence>MIENRPMIEQHLKTSICLKLSMLINLIFFLRPIFFLSLVLKSSRVSSLLLQ</sequence>
<reference evidence="2" key="1">
    <citation type="submission" date="2016-02" db="EMBL/GenBank/DDBJ databases">
        <title>WGS assembly of Manihot esculenta.</title>
        <authorList>
            <person name="Bredeson J.V."/>
            <person name="Prochnik S.E."/>
            <person name="Lyons J.B."/>
            <person name="Schmutz J."/>
            <person name="Grimwood J."/>
            <person name="Vrebalov J."/>
            <person name="Bart R.S."/>
            <person name="Amuge T."/>
            <person name="Ferguson M.E."/>
            <person name="Green R."/>
            <person name="Putnam N."/>
            <person name="Stites J."/>
            <person name="Rounsley S."/>
            <person name="Rokhsar D.S."/>
        </authorList>
    </citation>
    <scope>NUCLEOTIDE SEQUENCE [LARGE SCALE GENOMIC DNA]</scope>
    <source>
        <tissue evidence="2">Leaf</tissue>
    </source>
</reference>
<dbReference type="EMBL" id="CM004402">
    <property type="protein sequence ID" value="OAY27296.1"/>
    <property type="molecule type" value="Genomic_DNA"/>
</dbReference>
<keyword evidence="1" id="KW-1133">Transmembrane helix</keyword>
<organism evidence="2">
    <name type="scientific">Manihot esculenta</name>
    <name type="common">Cassava</name>
    <name type="synonym">Jatropha manihot</name>
    <dbReference type="NCBI Taxonomy" id="3983"/>
    <lineage>
        <taxon>Eukaryota</taxon>
        <taxon>Viridiplantae</taxon>
        <taxon>Streptophyta</taxon>
        <taxon>Embryophyta</taxon>
        <taxon>Tracheophyta</taxon>
        <taxon>Spermatophyta</taxon>
        <taxon>Magnoliopsida</taxon>
        <taxon>eudicotyledons</taxon>
        <taxon>Gunneridae</taxon>
        <taxon>Pentapetalae</taxon>
        <taxon>rosids</taxon>
        <taxon>fabids</taxon>
        <taxon>Malpighiales</taxon>
        <taxon>Euphorbiaceae</taxon>
        <taxon>Crotonoideae</taxon>
        <taxon>Manihoteae</taxon>
        <taxon>Manihot</taxon>
    </lineage>
</organism>